<dbReference type="EMBL" id="UOGJ01000072">
    <property type="protein sequence ID" value="VAX35744.1"/>
    <property type="molecule type" value="Genomic_DNA"/>
</dbReference>
<gene>
    <name evidence="2" type="ORF">MNBD_UNCLBAC01-204</name>
</gene>
<reference evidence="2" key="1">
    <citation type="submission" date="2018-06" db="EMBL/GenBank/DDBJ databases">
        <authorList>
            <person name="Zhirakovskaya E."/>
        </authorList>
    </citation>
    <scope>NUCLEOTIDE SEQUENCE</scope>
</reference>
<accession>A0A3B1DI47</accession>
<feature type="coiled-coil region" evidence="1">
    <location>
        <begin position="1"/>
        <end position="54"/>
    </location>
</feature>
<proteinExistence type="predicted"/>
<dbReference type="AlphaFoldDB" id="A0A3B1DI47"/>
<evidence type="ECO:0000256" key="1">
    <source>
        <dbReference type="SAM" id="Coils"/>
    </source>
</evidence>
<keyword evidence="1" id="KW-0175">Coiled coil</keyword>
<evidence type="ECO:0000313" key="2">
    <source>
        <dbReference type="EMBL" id="VAX35744.1"/>
    </source>
</evidence>
<protein>
    <submittedName>
        <fullName evidence="2">Uncharacterized protein</fullName>
    </submittedName>
</protein>
<sequence length="177" mass="20854">MSNLQEKITQLNDDYDVLNQKYTTGNCWKLSTTLQELEGDLREYIQEITKSEIEKVISKLENNTILDAEDIDYIKLWIVGDADYYVKMENNYNDWIEEMKRIVGEMNKEDFFTLDFKASSKLRAMSLDGIRVLGDIMFFLKQKERIKNFSESTQKIDPQERNLLIRLLKGKISSAKE</sequence>
<organism evidence="2">
    <name type="scientific">hydrothermal vent metagenome</name>
    <dbReference type="NCBI Taxonomy" id="652676"/>
    <lineage>
        <taxon>unclassified sequences</taxon>
        <taxon>metagenomes</taxon>
        <taxon>ecological metagenomes</taxon>
    </lineage>
</organism>
<name>A0A3B1DI47_9ZZZZ</name>